<reference evidence="8" key="1">
    <citation type="submission" date="2020-11" db="EMBL/GenBank/DDBJ databases">
        <authorList>
            <person name="Tran Van P."/>
        </authorList>
    </citation>
    <scope>NUCLEOTIDE SEQUENCE</scope>
</reference>
<evidence type="ECO:0000256" key="3">
    <source>
        <dbReference type="ARBA" id="ARBA00023163"/>
    </source>
</evidence>
<dbReference type="InterPro" id="IPR036960">
    <property type="entry name" value="T-box_sf"/>
</dbReference>
<evidence type="ECO:0000256" key="2">
    <source>
        <dbReference type="ARBA" id="ARBA00023125"/>
    </source>
</evidence>
<keyword evidence="4 5" id="KW-0539">Nucleus</keyword>
<dbReference type="GO" id="GO:0000785">
    <property type="term" value="C:chromatin"/>
    <property type="evidence" value="ECO:0007669"/>
    <property type="project" value="TreeGrafter"/>
</dbReference>
<keyword evidence="1" id="KW-0805">Transcription regulation</keyword>
<accession>A0A7R9NZA2</accession>
<dbReference type="GO" id="GO:0000978">
    <property type="term" value="F:RNA polymerase II cis-regulatory region sequence-specific DNA binding"/>
    <property type="evidence" value="ECO:0007669"/>
    <property type="project" value="InterPro"/>
</dbReference>
<feature type="region of interest" description="Disordered" evidence="6">
    <location>
        <begin position="87"/>
        <end position="117"/>
    </location>
</feature>
<dbReference type="EMBL" id="OE005239">
    <property type="protein sequence ID" value="CAD7461809.1"/>
    <property type="molecule type" value="Genomic_DNA"/>
</dbReference>
<dbReference type="InterPro" id="IPR001699">
    <property type="entry name" value="TF_T-box"/>
</dbReference>
<sequence>MFHESQGYQPRFHVVYIPQKNELLGTESQTENFKTFIFPETRFTAVTAYQNHRITQLKIASNPFAKGFRDCDTDDCGVEVLNNLGHLGGHQRLRTPGPGATSSRVVSAPFSHSTKDENKATVHLSAPANDLEALGWLEKQITALFKRLQDHGASAKYHVGLLLNRKNSKLNSVYISFRWVDKLDAPAVRVNTNSHTSTCNGLLRRPIDAVSPFFMRETDELSLQTAVSSNIRSFSPSTVSHTISASPIAHFLDQLSVVAQWGLLGGALTSYPRYMGRHYQPLSVCQEGSSPSHTDDLCRGLCYAGQPCPSHCPGAAPRRCPDGIFRDLPVPEGGKDGLLLPYMKRAWAQSASLPPYIWPVPYA</sequence>
<dbReference type="PROSITE" id="PS50252">
    <property type="entry name" value="TBOX_3"/>
    <property type="match status" value="1"/>
</dbReference>
<gene>
    <name evidence="8" type="ORF">TTEB3V08_LOCUS9712</name>
</gene>
<evidence type="ECO:0000256" key="4">
    <source>
        <dbReference type="ARBA" id="ARBA00023242"/>
    </source>
</evidence>
<proteinExistence type="predicted"/>
<evidence type="ECO:0000256" key="5">
    <source>
        <dbReference type="PROSITE-ProRule" id="PRU00201"/>
    </source>
</evidence>
<dbReference type="PRINTS" id="PR00937">
    <property type="entry name" value="TBOX"/>
</dbReference>
<evidence type="ECO:0000259" key="7">
    <source>
        <dbReference type="PROSITE" id="PS50252"/>
    </source>
</evidence>
<evidence type="ECO:0000256" key="6">
    <source>
        <dbReference type="SAM" id="MobiDB-lite"/>
    </source>
</evidence>
<dbReference type="PANTHER" id="PTHR11267">
    <property type="entry name" value="T-BOX PROTEIN-RELATED"/>
    <property type="match status" value="1"/>
</dbReference>
<name>A0A7R9NZA2_9NEOP</name>
<keyword evidence="3" id="KW-0804">Transcription</keyword>
<dbReference type="SMART" id="SM00425">
    <property type="entry name" value="TBOX"/>
    <property type="match status" value="1"/>
</dbReference>
<dbReference type="SUPFAM" id="SSF49417">
    <property type="entry name" value="p53-like transcription factors"/>
    <property type="match status" value="1"/>
</dbReference>
<organism evidence="8">
    <name type="scientific">Timema tahoe</name>
    <dbReference type="NCBI Taxonomy" id="61484"/>
    <lineage>
        <taxon>Eukaryota</taxon>
        <taxon>Metazoa</taxon>
        <taxon>Ecdysozoa</taxon>
        <taxon>Arthropoda</taxon>
        <taxon>Hexapoda</taxon>
        <taxon>Insecta</taxon>
        <taxon>Pterygota</taxon>
        <taxon>Neoptera</taxon>
        <taxon>Polyneoptera</taxon>
        <taxon>Phasmatodea</taxon>
        <taxon>Timematodea</taxon>
        <taxon>Timematoidea</taxon>
        <taxon>Timematidae</taxon>
        <taxon>Timema</taxon>
    </lineage>
</organism>
<comment type="subcellular location">
    <subcellularLocation>
        <location evidence="5">Nucleus</location>
    </subcellularLocation>
</comment>
<dbReference type="Pfam" id="PF00907">
    <property type="entry name" value="T-box"/>
    <property type="match status" value="1"/>
</dbReference>
<keyword evidence="2 5" id="KW-0238">DNA-binding</keyword>
<dbReference type="InterPro" id="IPR008967">
    <property type="entry name" value="p53-like_TF_DNA-bd_sf"/>
</dbReference>
<dbReference type="GO" id="GO:0045893">
    <property type="term" value="P:positive regulation of DNA-templated transcription"/>
    <property type="evidence" value="ECO:0007669"/>
    <property type="project" value="InterPro"/>
</dbReference>
<evidence type="ECO:0000256" key="1">
    <source>
        <dbReference type="ARBA" id="ARBA00023015"/>
    </source>
</evidence>
<protein>
    <recommendedName>
        <fullName evidence="7">T-box domain-containing protein</fullName>
    </recommendedName>
</protein>
<feature type="domain" description="T-box" evidence="7">
    <location>
        <begin position="1"/>
        <end position="70"/>
    </location>
</feature>
<dbReference type="GO" id="GO:0005634">
    <property type="term" value="C:nucleus"/>
    <property type="evidence" value="ECO:0007669"/>
    <property type="project" value="UniProtKB-SubCell"/>
</dbReference>
<comment type="caution">
    <text evidence="5">Lacks conserved residue(s) required for the propagation of feature annotation.</text>
</comment>
<dbReference type="PANTHER" id="PTHR11267:SF195">
    <property type="entry name" value="OPTOMOTOR-BLIND-RELATED-GENE-1, ISOFORM A"/>
    <property type="match status" value="1"/>
</dbReference>
<dbReference type="GO" id="GO:0000981">
    <property type="term" value="F:DNA-binding transcription factor activity, RNA polymerase II-specific"/>
    <property type="evidence" value="ECO:0007669"/>
    <property type="project" value="TreeGrafter"/>
</dbReference>
<evidence type="ECO:0000313" key="8">
    <source>
        <dbReference type="EMBL" id="CAD7461809.1"/>
    </source>
</evidence>
<dbReference type="GO" id="GO:0001708">
    <property type="term" value="P:cell fate specification"/>
    <property type="evidence" value="ECO:0007669"/>
    <property type="project" value="TreeGrafter"/>
</dbReference>
<dbReference type="Gene3D" id="2.60.40.820">
    <property type="entry name" value="Transcription factor, T-box"/>
    <property type="match status" value="1"/>
</dbReference>
<dbReference type="AlphaFoldDB" id="A0A7R9NZA2"/>
<dbReference type="InterPro" id="IPR046360">
    <property type="entry name" value="T-box_DNA-bd"/>
</dbReference>